<name>A0A818WGA9_9BILA</name>
<evidence type="ECO:0000313" key="1">
    <source>
        <dbReference type="EMBL" id="CAF3725823.1"/>
    </source>
</evidence>
<feature type="non-terminal residue" evidence="1">
    <location>
        <position position="1"/>
    </location>
</feature>
<dbReference type="AlphaFoldDB" id="A0A818WGA9"/>
<proteinExistence type="predicted"/>
<dbReference type="Proteomes" id="UP000663865">
    <property type="component" value="Unassembled WGS sequence"/>
</dbReference>
<evidence type="ECO:0000313" key="3">
    <source>
        <dbReference type="Proteomes" id="UP000663865"/>
    </source>
</evidence>
<protein>
    <submittedName>
        <fullName evidence="1">Uncharacterized protein</fullName>
    </submittedName>
</protein>
<gene>
    <name evidence="1" type="ORF">KIK155_LOCUS28255</name>
    <name evidence="2" type="ORF">TOA249_LOCUS30909</name>
</gene>
<reference evidence="1" key="1">
    <citation type="submission" date="2021-02" db="EMBL/GenBank/DDBJ databases">
        <authorList>
            <person name="Nowell W R."/>
        </authorList>
    </citation>
    <scope>NUCLEOTIDE SEQUENCE</scope>
</reference>
<accession>A0A818WGA9</accession>
<evidence type="ECO:0000313" key="2">
    <source>
        <dbReference type="EMBL" id="CAF4904214.1"/>
    </source>
</evidence>
<dbReference type="Proteomes" id="UP000663838">
    <property type="component" value="Unassembled WGS sequence"/>
</dbReference>
<comment type="caution">
    <text evidence="1">The sequence shown here is derived from an EMBL/GenBank/DDBJ whole genome shotgun (WGS) entry which is preliminary data.</text>
</comment>
<organism evidence="1 3">
    <name type="scientific">Rotaria socialis</name>
    <dbReference type="NCBI Taxonomy" id="392032"/>
    <lineage>
        <taxon>Eukaryota</taxon>
        <taxon>Metazoa</taxon>
        <taxon>Spiralia</taxon>
        <taxon>Gnathifera</taxon>
        <taxon>Rotifera</taxon>
        <taxon>Eurotatoria</taxon>
        <taxon>Bdelloidea</taxon>
        <taxon>Philodinida</taxon>
        <taxon>Philodinidae</taxon>
        <taxon>Rotaria</taxon>
    </lineage>
</organism>
<dbReference type="EMBL" id="CAJNYV010005129">
    <property type="protein sequence ID" value="CAF3725823.1"/>
    <property type="molecule type" value="Genomic_DNA"/>
</dbReference>
<dbReference type="EMBL" id="CAJOBS010005746">
    <property type="protein sequence ID" value="CAF4904214.1"/>
    <property type="molecule type" value="Genomic_DNA"/>
</dbReference>
<sequence length="167" mass="18846">LLVQYFPQKSTPLPSAHLEELEEHTDDQGNVSWRPLPAAPLSQIGVINYSAPSAWTWDVLLEETNRIQGRCQTNSMAQKNIFRAQTAHIIRERALQEMRNGLNASVNQAASTLAHRGVHHLSAPPVQFQHLHGDLRNLMPPPSAPPVQYPAYYPSVYQNQYYGYPPQ</sequence>